<gene>
    <name evidence="2" type="ORF">J2T09_002372</name>
</gene>
<proteinExistence type="predicted"/>
<dbReference type="Proteomes" id="UP001241472">
    <property type="component" value="Unassembled WGS sequence"/>
</dbReference>
<evidence type="ECO:0000313" key="3">
    <source>
        <dbReference type="Proteomes" id="UP001241472"/>
    </source>
</evidence>
<evidence type="ECO:0000313" key="2">
    <source>
        <dbReference type="EMBL" id="MDP9837620.1"/>
    </source>
</evidence>
<dbReference type="Pfam" id="PF07439">
    <property type="entry name" value="DUF1515"/>
    <property type="match status" value="1"/>
</dbReference>
<feature type="transmembrane region" description="Helical" evidence="1">
    <location>
        <begin position="76"/>
        <end position="97"/>
    </location>
</feature>
<keyword evidence="1" id="KW-0472">Membrane</keyword>
<keyword evidence="1" id="KW-0812">Transmembrane</keyword>
<sequence length="107" mass="12022">MQREIGMLSGKLDMLIESVRRSEEKSDVSRASIHRRMDEMTDRMGKVEATVSDVQDDVKDMRPVVDEVQVWRQRGIGALAIVGVGASALTFVVTKFGSDLWAWLLAR</sequence>
<keyword evidence="3" id="KW-1185">Reference proteome</keyword>
<organism evidence="2 3">
    <name type="scientific">Neorhizobium huautlense</name>
    <dbReference type="NCBI Taxonomy" id="67774"/>
    <lineage>
        <taxon>Bacteria</taxon>
        <taxon>Pseudomonadati</taxon>
        <taxon>Pseudomonadota</taxon>
        <taxon>Alphaproteobacteria</taxon>
        <taxon>Hyphomicrobiales</taxon>
        <taxon>Rhizobiaceae</taxon>
        <taxon>Rhizobium/Agrobacterium group</taxon>
        <taxon>Neorhizobium</taxon>
    </lineage>
</organism>
<accession>A0ABT9PTX6</accession>
<comment type="caution">
    <text evidence="2">The sequence shown here is derived from an EMBL/GenBank/DDBJ whole genome shotgun (WGS) entry which is preliminary data.</text>
</comment>
<evidence type="ECO:0000256" key="1">
    <source>
        <dbReference type="SAM" id="Phobius"/>
    </source>
</evidence>
<name>A0ABT9PTX6_9HYPH</name>
<evidence type="ECO:0008006" key="4">
    <source>
        <dbReference type="Google" id="ProtNLM"/>
    </source>
</evidence>
<dbReference type="InterPro" id="IPR010889">
    <property type="entry name" value="DUF1515"/>
</dbReference>
<reference evidence="2 3" key="1">
    <citation type="submission" date="2023-07" db="EMBL/GenBank/DDBJ databases">
        <title>Sorghum-associated microbial communities from plants grown in Nebraska, USA.</title>
        <authorList>
            <person name="Schachtman D."/>
        </authorList>
    </citation>
    <scope>NUCLEOTIDE SEQUENCE [LARGE SCALE GENOMIC DNA]</scope>
    <source>
        <strain evidence="2 3">DS1307</strain>
    </source>
</reference>
<dbReference type="RefSeq" id="WP_306834506.1">
    <property type="nucleotide sequence ID" value="NZ_JAUSRF010000006.1"/>
</dbReference>
<protein>
    <recommendedName>
        <fullName evidence="4">DUF1515 domain-containing protein</fullName>
    </recommendedName>
</protein>
<keyword evidence="1" id="KW-1133">Transmembrane helix</keyword>
<dbReference type="EMBL" id="JAUSRF010000006">
    <property type="protein sequence ID" value="MDP9837620.1"/>
    <property type="molecule type" value="Genomic_DNA"/>
</dbReference>